<dbReference type="AlphaFoldDB" id="A0A371F3X5"/>
<dbReference type="InterPro" id="IPR053098">
    <property type="entry name" value="Petuviruses_polyprotein"/>
</dbReference>
<proteinExistence type="predicted"/>
<feature type="compositionally biased region" description="Polar residues" evidence="1">
    <location>
        <begin position="27"/>
        <end position="36"/>
    </location>
</feature>
<name>A0A371F3X5_MUCPR</name>
<feature type="compositionally biased region" description="Polar residues" evidence="1">
    <location>
        <begin position="100"/>
        <end position="116"/>
    </location>
</feature>
<dbReference type="PANTHER" id="PTHR48435">
    <property type="entry name" value="POLYPROTEIN"/>
    <property type="match status" value="1"/>
</dbReference>
<evidence type="ECO:0008006" key="4">
    <source>
        <dbReference type="Google" id="ProtNLM"/>
    </source>
</evidence>
<evidence type="ECO:0000313" key="3">
    <source>
        <dbReference type="Proteomes" id="UP000257109"/>
    </source>
</evidence>
<gene>
    <name evidence="2" type="ORF">CR513_47567</name>
</gene>
<protein>
    <recommendedName>
        <fullName evidence="4">Polyprotein</fullName>
    </recommendedName>
</protein>
<dbReference type="OrthoDB" id="1433685at2759"/>
<feature type="compositionally biased region" description="Pro residues" evidence="1">
    <location>
        <begin position="11"/>
        <end position="24"/>
    </location>
</feature>
<feature type="non-terminal residue" evidence="2">
    <location>
        <position position="1"/>
    </location>
</feature>
<feature type="region of interest" description="Disordered" evidence="1">
    <location>
        <begin position="1"/>
        <end position="147"/>
    </location>
</feature>
<dbReference type="EMBL" id="QJKJ01010721">
    <property type="protein sequence ID" value="RDX72893.1"/>
    <property type="molecule type" value="Genomic_DNA"/>
</dbReference>
<sequence length="374" mass="42419">MTSPIHVSPMFLPPPPSFFTPPPRQWTLPTTTPFRTSKSPESSSGTSARKDRKGSPELPQEDTPTPQPKPSIFGKDVFQDSQDPYSQFAVKIYDAETSHSNDSSDTEESQSVSYTETIGEEKEYGSEETTSDDTDNQSESSDSGKGHDYAILMANTTEHTKAIYDSPDDEVTSSPQRNNTKPNSGPWFTLDDVPPSFSRKRLIEFGAWLDTKLMKDPYSYKVIEEFCCRMTGTLKEWYHHLGAVRQNQLHELGSSAAILGILHEEFIGDGGVIDKKIRQEYYEMKCCSIKMKDLDKHFQRMLARFYLLNGPNDPSLKNTYVASLPEELQPEINRMAMTAQKEFSTMSMGQIHQMTQEALDKLCRQHKYFSDVLK</sequence>
<keyword evidence="3" id="KW-1185">Reference proteome</keyword>
<evidence type="ECO:0000313" key="2">
    <source>
        <dbReference type="EMBL" id="RDX72893.1"/>
    </source>
</evidence>
<comment type="caution">
    <text evidence="2">The sequence shown here is derived from an EMBL/GenBank/DDBJ whole genome shotgun (WGS) entry which is preliminary data.</text>
</comment>
<feature type="region of interest" description="Disordered" evidence="1">
    <location>
        <begin position="165"/>
        <end position="187"/>
    </location>
</feature>
<evidence type="ECO:0000256" key="1">
    <source>
        <dbReference type="SAM" id="MobiDB-lite"/>
    </source>
</evidence>
<reference evidence="2" key="1">
    <citation type="submission" date="2018-05" db="EMBL/GenBank/DDBJ databases">
        <title>Draft genome of Mucuna pruriens seed.</title>
        <authorList>
            <person name="Nnadi N.E."/>
            <person name="Vos R."/>
            <person name="Hasami M.H."/>
            <person name="Devisetty U.K."/>
            <person name="Aguiy J.C."/>
        </authorList>
    </citation>
    <scope>NUCLEOTIDE SEQUENCE [LARGE SCALE GENOMIC DNA]</scope>
    <source>
        <strain evidence="2">JCA_2017</strain>
    </source>
</reference>
<accession>A0A371F3X5</accession>
<feature type="compositionally biased region" description="Low complexity" evidence="1">
    <location>
        <begin position="37"/>
        <end position="47"/>
    </location>
</feature>
<feature type="compositionally biased region" description="Polar residues" evidence="1">
    <location>
        <begin position="172"/>
        <end position="183"/>
    </location>
</feature>
<dbReference type="Proteomes" id="UP000257109">
    <property type="component" value="Unassembled WGS sequence"/>
</dbReference>
<dbReference type="PANTHER" id="PTHR48435:SF1">
    <property type="entry name" value="POLYPROTEIN"/>
    <property type="match status" value="1"/>
</dbReference>
<organism evidence="2 3">
    <name type="scientific">Mucuna pruriens</name>
    <name type="common">Velvet bean</name>
    <name type="synonym">Dolichos pruriens</name>
    <dbReference type="NCBI Taxonomy" id="157652"/>
    <lineage>
        <taxon>Eukaryota</taxon>
        <taxon>Viridiplantae</taxon>
        <taxon>Streptophyta</taxon>
        <taxon>Embryophyta</taxon>
        <taxon>Tracheophyta</taxon>
        <taxon>Spermatophyta</taxon>
        <taxon>Magnoliopsida</taxon>
        <taxon>eudicotyledons</taxon>
        <taxon>Gunneridae</taxon>
        <taxon>Pentapetalae</taxon>
        <taxon>rosids</taxon>
        <taxon>fabids</taxon>
        <taxon>Fabales</taxon>
        <taxon>Fabaceae</taxon>
        <taxon>Papilionoideae</taxon>
        <taxon>50 kb inversion clade</taxon>
        <taxon>NPAAA clade</taxon>
        <taxon>indigoferoid/millettioid clade</taxon>
        <taxon>Phaseoleae</taxon>
        <taxon>Mucuna</taxon>
    </lineage>
</organism>